<proteinExistence type="predicted"/>
<organism evidence="1 2">
    <name type="scientific">Klebsiella pneumoniae</name>
    <dbReference type="NCBI Taxonomy" id="573"/>
    <lineage>
        <taxon>Bacteria</taxon>
        <taxon>Pseudomonadati</taxon>
        <taxon>Pseudomonadota</taxon>
        <taxon>Gammaproteobacteria</taxon>
        <taxon>Enterobacterales</taxon>
        <taxon>Enterobacteriaceae</taxon>
        <taxon>Klebsiella/Raoultella group</taxon>
        <taxon>Klebsiella</taxon>
        <taxon>Klebsiella pneumoniae complex</taxon>
    </lineage>
</organism>
<dbReference type="AlphaFoldDB" id="A0A377YQR5"/>
<accession>A0A377YQR5</accession>
<protein>
    <submittedName>
        <fullName evidence="1">Uncharacterized protein</fullName>
    </submittedName>
</protein>
<dbReference type="Proteomes" id="UP000254103">
    <property type="component" value="Unassembled WGS sequence"/>
</dbReference>
<gene>
    <name evidence="1" type="ORF">NCTC5052_05616</name>
</gene>
<dbReference type="EMBL" id="UGLJ01000006">
    <property type="protein sequence ID" value="STU47450.1"/>
    <property type="molecule type" value="Genomic_DNA"/>
</dbReference>
<sequence>MLLLTNQVQEVQMFFVLVQYVINQLFLVQPITS</sequence>
<reference evidence="1 2" key="1">
    <citation type="submission" date="2018-06" db="EMBL/GenBank/DDBJ databases">
        <authorList>
            <consortium name="Pathogen Informatics"/>
            <person name="Doyle S."/>
        </authorList>
    </citation>
    <scope>NUCLEOTIDE SEQUENCE [LARGE SCALE GENOMIC DNA]</scope>
    <source>
        <strain evidence="1 2">NCTC5052</strain>
    </source>
</reference>
<name>A0A377YQR5_KLEPN</name>
<evidence type="ECO:0000313" key="2">
    <source>
        <dbReference type="Proteomes" id="UP000254103"/>
    </source>
</evidence>
<evidence type="ECO:0000313" key="1">
    <source>
        <dbReference type="EMBL" id="STU47450.1"/>
    </source>
</evidence>